<dbReference type="EMBL" id="FUYM01000001">
    <property type="protein sequence ID" value="SKB28883.1"/>
    <property type="molecule type" value="Genomic_DNA"/>
</dbReference>
<proteinExistence type="predicted"/>
<dbReference type="Proteomes" id="UP000189818">
    <property type="component" value="Unassembled WGS sequence"/>
</dbReference>
<keyword evidence="2" id="KW-1185">Reference proteome</keyword>
<dbReference type="STRING" id="439228.SAMN06295920_101478"/>
<organism evidence="1 2">
    <name type="scientific">Rhizorhabdus histidinilytica</name>
    <dbReference type="NCBI Taxonomy" id="439228"/>
    <lineage>
        <taxon>Bacteria</taxon>
        <taxon>Pseudomonadati</taxon>
        <taxon>Pseudomonadota</taxon>
        <taxon>Alphaproteobacteria</taxon>
        <taxon>Sphingomonadales</taxon>
        <taxon>Sphingomonadaceae</taxon>
        <taxon>Rhizorhabdus</taxon>
    </lineage>
</organism>
<gene>
    <name evidence="1" type="ORF">SAMN06295920_101478</name>
</gene>
<name>A0A1T5A2M9_9SPHN</name>
<protein>
    <submittedName>
        <fullName evidence="1">Uncharacterized protein</fullName>
    </submittedName>
</protein>
<accession>A0A1T5A2M9</accession>
<sequence>MSLIGQMAVGEKTDMDASLQSLAEVYPERLPCRQSRGWHDADGERKALEVTLPKC</sequence>
<evidence type="ECO:0000313" key="2">
    <source>
        <dbReference type="Proteomes" id="UP000189818"/>
    </source>
</evidence>
<dbReference type="AlphaFoldDB" id="A0A1T5A2M9"/>
<evidence type="ECO:0000313" key="1">
    <source>
        <dbReference type="EMBL" id="SKB28883.1"/>
    </source>
</evidence>
<reference evidence="2" key="1">
    <citation type="submission" date="2017-02" db="EMBL/GenBank/DDBJ databases">
        <authorList>
            <person name="Varghese N."/>
            <person name="Submissions S."/>
        </authorList>
    </citation>
    <scope>NUCLEOTIDE SEQUENCE [LARGE SCALE GENOMIC DNA]</scope>
    <source>
        <strain evidence="2">UM2</strain>
    </source>
</reference>